<dbReference type="eggNOG" id="COG1878">
    <property type="taxonomic scope" value="Bacteria"/>
</dbReference>
<dbReference type="Pfam" id="PF04199">
    <property type="entry name" value="Cyclase"/>
    <property type="match status" value="1"/>
</dbReference>
<dbReference type="PANTHER" id="PTHR31118">
    <property type="entry name" value="CYCLASE-LIKE PROTEIN 2"/>
    <property type="match status" value="1"/>
</dbReference>
<dbReference type="EMBL" id="DF820464">
    <property type="protein sequence ID" value="GAK55882.1"/>
    <property type="molecule type" value="Genomic_DNA"/>
</dbReference>
<accession>A0A081BU77</accession>
<dbReference type="STRING" id="1499967.U27_02843"/>
<sequence length="222" mass="24962">MNETRIIDLSYTLTTDMLVYPGVERPVFQWLKRANSEVANVTKITMIAHTGTHVDAPKHFLDNVPCIDDIPLDRLFGTAKLFRYTQELHGQEITLKEVQAAGFDLDDNMIFVMETGIQRYAETRHYNELYPTPAKDLSEWLISKKIKAYMTDATSIDPVQTPDNAEHHLILGAGIPIVENLRNLDQLPANTPFVIGAFPLKLQGRDGAPCRAVALPDVKYLA</sequence>
<gene>
    <name evidence="1" type="ORF">U27_02843</name>
</gene>
<dbReference type="InterPro" id="IPR037175">
    <property type="entry name" value="KFase_sf"/>
</dbReference>
<proteinExistence type="predicted"/>
<reference evidence="1" key="1">
    <citation type="journal article" date="2015" name="PeerJ">
        <title>First genomic representation of candidate bacterial phylum KSB3 points to enhanced environmental sensing as a trigger of wastewater bulking.</title>
        <authorList>
            <person name="Sekiguchi Y."/>
            <person name="Ohashi A."/>
            <person name="Parks D.H."/>
            <person name="Yamauchi T."/>
            <person name="Tyson G.W."/>
            <person name="Hugenholtz P."/>
        </authorList>
    </citation>
    <scope>NUCLEOTIDE SEQUENCE [LARGE SCALE GENOMIC DNA]</scope>
</reference>
<dbReference type="InterPro" id="IPR007325">
    <property type="entry name" value="KFase/CYL"/>
</dbReference>
<dbReference type="PANTHER" id="PTHR31118:SF32">
    <property type="entry name" value="KYNURENINE FORMAMIDASE"/>
    <property type="match status" value="1"/>
</dbReference>
<keyword evidence="2" id="KW-1185">Reference proteome</keyword>
<dbReference type="AlphaFoldDB" id="A0A081BU77"/>
<dbReference type="Gene3D" id="3.50.30.50">
    <property type="entry name" value="Putative cyclase"/>
    <property type="match status" value="1"/>
</dbReference>
<evidence type="ECO:0000313" key="1">
    <source>
        <dbReference type="EMBL" id="GAK55882.1"/>
    </source>
</evidence>
<dbReference type="GO" id="GO:0019441">
    <property type="term" value="P:L-tryptophan catabolic process to kynurenine"/>
    <property type="evidence" value="ECO:0007669"/>
    <property type="project" value="InterPro"/>
</dbReference>
<protein>
    <submittedName>
        <fullName evidence="1">Cyclase family protein</fullName>
    </submittedName>
</protein>
<dbReference type="GO" id="GO:0004061">
    <property type="term" value="F:arylformamidase activity"/>
    <property type="evidence" value="ECO:0007669"/>
    <property type="project" value="InterPro"/>
</dbReference>
<evidence type="ECO:0000313" key="2">
    <source>
        <dbReference type="Proteomes" id="UP000030661"/>
    </source>
</evidence>
<dbReference type="HOGENOM" id="CLU_030671_3_0_0"/>
<name>A0A081BU77_VECG1</name>
<dbReference type="SUPFAM" id="SSF102198">
    <property type="entry name" value="Putative cyclase"/>
    <property type="match status" value="1"/>
</dbReference>
<dbReference type="Proteomes" id="UP000030661">
    <property type="component" value="Unassembled WGS sequence"/>
</dbReference>
<organism evidence="1">
    <name type="scientific">Vecturithrix granuli</name>
    <dbReference type="NCBI Taxonomy" id="1499967"/>
    <lineage>
        <taxon>Bacteria</taxon>
        <taxon>Candidatus Moduliflexota</taxon>
        <taxon>Candidatus Vecturitrichia</taxon>
        <taxon>Candidatus Vecturitrichales</taxon>
        <taxon>Candidatus Vecturitrichaceae</taxon>
        <taxon>Candidatus Vecturithrix</taxon>
    </lineage>
</organism>